<evidence type="ECO:0000313" key="1">
    <source>
        <dbReference type="EMBL" id="MBB1125949.1"/>
    </source>
</evidence>
<dbReference type="RefSeq" id="WP_182583575.1">
    <property type="nucleotide sequence ID" value="NZ_JABVCQ010000011.1"/>
</dbReference>
<name>A0A839HG93_9GAMM</name>
<comment type="caution">
    <text evidence="1">The sequence shown here is derived from an EMBL/GenBank/DDBJ whole genome shotgun (WGS) entry which is preliminary data.</text>
</comment>
<organism evidence="1 2">
    <name type="scientific">Thiospirillum jenense</name>
    <dbReference type="NCBI Taxonomy" id="1653858"/>
    <lineage>
        <taxon>Bacteria</taxon>
        <taxon>Pseudomonadati</taxon>
        <taxon>Pseudomonadota</taxon>
        <taxon>Gammaproteobacteria</taxon>
        <taxon>Chromatiales</taxon>
        <taxon>Chromatiaceae</taxon>
        <taxon>Thiospirillum</taxon>
    </lineage>
</organism>
<accession>A0A839HG93</accession>
<protein>
    <submittedName>
        <fullName evidence="1">BrnA antitoxin family protein</fullName>
    </submittedName>
</protein>
<proteinExistence type="predicted"/>
<evidence type="ECO:0000313" key="2">
    <source>
        <dbReference type="Proteomes" id="UP000548632"/>
    </source>
</evidence>
<reference evidence="1 2" key="1">
    <citation type="journal article" date="2020" name="Arch. Microbiol.">
        <title>The genome sequence of the giant phototrophic gammaproteobacterium Thiospirillum jenense gives insight into its physiological properties and phylogenetic relationships.</title>
        <authorList>
            <person name="Imhoff J.F."/>
            <person name="Meyer T.E."/>
            <person name="Kyndt J.A."/>
        </authorList>
    </citation>
    <scope>NUCLEOTIDE SEQUENCE [LARGE SCALE GENOMIC DNA]</scope>
    <source>
        <strain evidence="1 2">DSM 216</strain>
    </source>
</reference>
<dbReference type="Pfam" id="PF14384">
    <property type="entry name" value="BrnA_antitoxin"/>
    <property type="match status" value="1"/>
</dbReference>
<dbReference type="AlphaFoldDB" id="A0A839HG93"/>
<sequence>MSNNSDPLFVRYAEMDFADAQPVAAVPALAQLQAETVGKTYVTLLLENEVLAALKLRAEINGCHYKTLINEILIRAA</sequence>
<gene>
    <name evidence="1" type="ORF">HUK38_06845</name>
</gene>
<keyword evidence="2" id="KW-1185">Reference proteome</keyword>
<dbReference type="Proteomes" id="UP000548632">
    <property type="component" value="Unassembled WGS sequence"/>
</dbReference>
<dbReference type="EMBL" id="JABVCQ010000011">
    <property type="protein sequence ID" value="MBB1125949.1"/>
    <property type="molecule type" value="Genomic_DNA"/>
</dbReference>
<dbReference type="InterPro" id="IPR025528">
    <property type="entry name" value="BrnA_antitoxin"/>
</dbReference>